<proteinExistence type="predicted"/>
<dbReference type="Proteomes" id="UP001590951">
    <property type="component" value="Unassembled WGS sequence"/>
</dbReference>
<dbReference type="EMBL" id="JBHFEH010000065">
    <property type="protein sequence ID" value="KAL2049356.1"/>
    <property type="molecule type" value="Genomic_DNA"/>
</dbReference>
<protein>
    <submittedName>
        <fullName evidence="1">Uncharacterized protein</fullName>
    </submittedName>
</protein>
<evidence type="ECO:0000313" key="1">
    <source>
        <dbReference type="EMBL" id="KAL2049356.1"/>
    </source>
</evidence>
<organism evidence="1 2">
    <name type="scientific">Lepraria finkii</name>
    <dbReference type="NCBI Taxonomy" id="1340010"/>
    <lineage>
        <taxon>Eukaryota</taxon>
        <taxon>Fungi</taxon>
        <taxon>Dikarya</taxon>
        <taxon>Ascomycota</taxon>
        <taxon>Pezizomycotina</taxon>
        <taxon>Lecanoromycetes</taxon>
        <taxon>OSLEUM clade</taxon>
        <taxon>Lecanoromycetidae</taxon>
        <taxon>Lecanorales</taxon>
        <taxon>Lecanorineae</taxon>
        <taxon>Stereocaulaceae</taxon>
        <taxon>Lepraria</taxon>
    </lineage>
</organism>
<reference evidence="1 2" key="1">
    <citation type="submission" date="2024-09" db="EMBL/GenBank/DDBJ databases">
        <title>Rethinking Asexuality: The Enigmatic Case of Functional Sexual Genes in Lepraria (Stereocaulaceae).</title>
        <authorList>
            <person name="Doellman M."/>
            <person name="Sun Y."/>
            <person name="Barcenas-Pena A."/>
            <person name="Lumbsch H.T."/>
            <person name="Grewe F."/>
        </authorList>
    </citation>
    <scope>NUCLEOTIDE SEQUENCE [LARGE SCALE GENOMIC DNA]</scope>
    <source>
        <strain evidence="1 2">Grewe 0041</strain>
    </source>
</reference>
<accession>A0ABR4AX14</accession>
<evidence type="ECO:0000313" key="2">
    <source>
        <dbReference type="Proteomes" id="UP001590951"/>
    </source>
</evidence>
<name>A0ABR4AX14_9LECA</name>
<keyword evidence="2" id="KW-1185">Reference proteome</keyword>
<gene>
    <name evidence="1" type="ORF">ABVK25_010366</name>
</gene>
<sequence length="217" mass="22820">MTAAGGQPTIEYLDPIQYVTGTPLTQGLVPTTETLGNPPTETLIVVIPTGTLCPPTSATAFTQYYTGAGYTLNSASLGSTDPTDYTAPLSTTYSVSTGRAVANQLCLCSAYQNGFLSYIIYYSNSNGTWTCAIYSRPNSNTAYFSVANSDATAVAGYSQPLGTLPSSNPQPKCAQYYSDVGYDQVSNPGANSSVANVTAGTHNDLLPEWRLYCIATS</sequence>
<comment type="caution">
    <text evidence="1">The sequence shown here is derived from an EMBL/GenBank/DDBJ whole genome shotgun (WGS) entry which is preliminary data.</text>
</comment>